<feature type="transmembrane region" description="Helical" evidence="11">
    <location>
        <begin position="257"/>
        <end position="278"/>
    </location>
</feature>
<evidence type="ECO:0000313" key="14">
    <source>
        <dbReference type="Proteomes" id="UP001221898"/>
    </source>
</evidence>
<evidence type="ECO:0000256" key="2">
    <source>
        <dbReference type="ARBA" id="ARBA00022475"/>
    </source>
</evidence>
<organism evidence="13 14">
    <name type="scientific">Aldrovandia affinis</name>
    <dbReference type="NCBI Taxonomy" id="143900"/>
    <lineage>
        <taxon>Eukaryota</taxon>
        <taxon>Metazoa</taxon>
        <taxon>Chordata</taxon>
        <taxon>Craniata</taxon>
        <taxon>Vertebrata</taxon>
        <taxon>Euteleostomi</taxon>
        <taxon>Actinopterygii</taxon>
        <taxon>Neopterygii</taxon>
        <taxon>Teleostei</taxon>
        <taxon>Notacanthiformes</taxon>
        <taxon>Halosauridae</taxon>
        <taxon>Aldrovandia</taxon>
    </lineage>
</organism>
<evidence type="ECO:0000313" key="13">
    <source>
        <dbReference type="EMBL" id="KAJ8416816.1"/>
    </source>
</evidence>
<sequence>MLSNTSQNFTVHKNLLFVGTYALVFVAGLILNLIALVVFFCHTKSRSHTIVYMTNLALADLLLISTLPVRIYYYLGFSGLSQNVCEGLGLALLVNMYGSIFLLTCMSFDRCMAVCYPMSSRVKEGRKKAPLVCLGVWILTVGASLPIYLFKKRMDDPDQNSQCFKSIPIYATQPVALVTTLTVGFSIPLTTMLTCSWFLIKAISQSMVAQTDMIDSRKIQRMIGVSLVIFLVCFLPYHIILVLLYFDKSSKSLLTAFRYSLVLACLNAMLDPLAYYFTTETFRNKVDMDIVRKM</sequence>
<comment type="subcellular location">
    <subcellularLocation>
        <location evidence="1">Cell membrane</location>
        <topology evidence="1">Multi-pass membrane protein</topology>
    </subcellularLocation>
</comment>
<evidence type="ECO:0000256" key="5">
    <source>
        <dbReference type="ARBA" id="ARBA00023040"/>
    </source>
</evidence>
<keyword evidence="6 11" id="KW-0472">Membrane</keyword>
<dbReference type="PANTHER" id="PTHR24232">
    <property type="entry name" value="G-PROTEIN COUPLED RECEPTOR"/>
    <property type="match status" value="1"/>
</dbReference>
<gene>
    <name evidence="13" type="ORF">AAFF_G00326940</name>
</gene>
<evidence type="ECO:0000256" key="4">
    <source>
        <dbReference type="ARBA" id="ARBA00022989"/>
    </source>
</evidence>
<feature type="domain" description="G-protein coupled receptors family 1 profile" evidence="12">
    <location>
        <begin position="31"/>
        <end position="275"/>
    </location>
</feature>
<proteinExistence type="inferred from homology"/>
<feature type="transmembrane region" description="Helical" evidence="11">
    <location>
        <begin position="175"/>
        <end position="200"/>
    </location>
</feature>
<feature type="transmembrane region" description="Helical" evidence="11">
    <location>
        <begin position="87"/>
        <end position="108"/>
    </location>
</feature>
<dbReference type="SUPFAM" id="SSF81321">
    <property type="entry name" value="Family A G protein-coupled receptor-like"/>
    <property type="match status" value="1"/>
</dbReference>
<dbReference type="PRINTS" id="PR00237">
    <property type="entry name" value="GPCRRHODOPSN"/>
</dbReference>
<keyword evidence="4 11" id="KW-1133">Transmembrane helix</keyword>
<keyword evidence="14" id="KW-1185">Reference proteome</keyword>
<keyword evidence="9 10" id="KW-0807">Transducer</keyword>
<keyword evidence="7 10" id="KW-0675">Receptor</keyword>
<evidence type="ECO:0000256" key="11">
    <source>
        <dbReference type="SAM" id="Phobius"/>
    </source>
</evidence>
<name>A0AAD7X0S0_9TELE</name>
<dbReference type="EMBL" id="JAINUG010000005">
    <property type="protein sequence ID" value="KAJ8416816.1"/>
    <property type="molecule type" value="Genomic_DNA"/>
</dbReference>
<dbReference type="PROSITE" id="PS50262">
    <property type="entry name" value="G_PROTEIN_RECEP_F1_2"/>
    <property type="match status" value="1"/>
</dbReference>
<dbReference type="PANTHER" id="PTHR24232:SF112">
    <property type="entry name" value="LYSOPHOSPHATIDIC ACID RECEPTOR 6-LIKE"/>
    <property type="match status" value="1"/>
</dbReference>
<dbReference type="PROSITE" id="PS00237">
    <property type="entry name" value="G_PROTEIN_RECEP_F1_1"/>
    <property type="match status" value="1"/>
</dbReference>
<dbReference type="InterPro" id="IPR000276">
    <property type="entry name" value="GPCR_Rhodpsn"/>
</dbReference>
<evidence type="ECO:0000256" key="3">
    <source>
        <dbReference type="ARBA" id="ARBA00022692"/>
    </source>
</evidence>
<dbReference type="GO" id="GO:0007200">
    <property type="term" value="P:phospholipase C-activating G protein-coupled receptor signaling pathway"/>
    <property type="evidence" value="ECO:0007669"/>
    <property type="project" value="TreeGrafter"/>
</dbReference>
<evidence type="ECO:0000256" key="10">
    <source>
        <dbReference type="RuleBase" id="RU000688"/>
    </source>
</evidence>
<dbReference type="GO" id="GO:0035025">
    <property type="term" value="P:positive regulation of Rho protein signal transduction"/>
    <property type="evidence" value="ECO:0007669"/>
    <property type="project" value="TreeGrafter"/>
</dbReference>
<dbReference type="CDD" id="cd14982">
    <property type="entry name" value="7tmA_purinoceptor-like"/>
    <property type="match status" value="1"/>
</dbReference>
<feature type="transmembrane region" description="Helical" evidence="11">
    <location>
        <begin position="52"/>
        <end position="75"/>
    </location>
</feature>
<keyword evidence="3 10" id="KW-0812">Transmembrane</keyword>
<comment type="similarity">
    <text evidence="10">Belongs to the G-protein coupled receptor 1 family.</text>
</comment>
<reference evidence="13" key="1">
    <citation type="journal article" date="2023" name="Science">
        <title>Genome structures resolve the early diversification of teleost fishes.</title>
        <authorList>
            <person name="Parey E."/>
            <person name="Louis A."/>
            <person name="Montfort J."/>
            <person name="Bouchez O."/>
            <person name="Roques C."/>
            <person name="Iampietro C."/>
            <person name="Lluch J."/>
            <person name="Castinel A."/>
            <person name="Donnadieu C."/>
            <person name="Desvignes T."/>
            <person name="Floi Bucao C."/>
            <person name="Jouanno E."/>
            <person name="Wen M."/>
            <person name="Mejri S."/>
            <person name="Dirks R."/>
            <person name="Jansen H."/>
            <person name="Henkel C."/>
            <person name="Chen W.J."/>
            <person name="Zahm M."/>
            <person name="Cabau C."/>
            <person name="Klopp C."/>
            <person name="Thompson A.W."/>
            <person name="Robinson-Rechavi M."/>
            <person name="Braasch I."/>
            <person name="Lecointre G."/>
            <person name="Bobe J."/>
            <person name="Postlethwait J.H."/>
            <person name="Berthelot C."/>
            <person name="Roest Crollius H."/>
            <person name="Guiguen Y."/>
        </authorList>
    </citation>
    <scope>NUCLEOTIDE SEQUENCE</scope>
    <source>
        <strain evidence="13">NC1722</strain>
    </source>
</reference>
<dbReference type="PRINTS" id="PR01157">
    <property type="entry name" value="P2YPURNOCPTR"/>
</dbReference>
<keyword evidence="8" id="KW-0325">Glycoprotein</keyword>
<feature type="transmembrane region" description="Helical" evidence="11">
    <location>
        <begin position="20"/>
        <end position="40"/>
    </location>
</feature>
<comment type="caution">
    <text evidence="13">The sequence shown here is derived from an EMBL/GenBank/DDBJ whole genome shotgun (WGS) entry which is preliminary data.</text>
</comment>
<dbReference type="GO" id="GO:0005886">
    <property type="term" value="C:plasma membrane"/>
    <property type="evidence" value="ECO:0007669"/>
    <property type="project" value="UniProtKB-SubCell"/>
</dbReference>
<evidence type="ECO:0000259" key="12">
    <source>
        <dbReference type="PROSITE" id="PS50262"/>
    </source>
</evidence>
<evidence type="ECO:0000256" key="8">
    <source>
        <dbReference type="ARBA" id="ARBA00023180"/>
    </source>
</evidence>
<feature type="transmembrane region" description="Helical" evidence="11">
    <location>
        <begin position="221"/>
        <end position="245"/>
    </location>
</feature>
<dbReference type="AlphaFoldDB" id="A0AAD7X0S0"/>
<dbReference type="InterPro" id="IPR017452">
    <property type="entry name" value="GPCR_Rhodpsn_7TM"/>
</dbReference>
<dbReference type="Pfam" id="PF00001">
    <property type="entry name" value="7tm_1"/>
    <property type="match status" value="1"/>
</dbReference>
<accession>A0AAD7X0S0</accession>
<evidence type="ECO:0000256" key="7">
    <source>
        <dbReference type="ARBA" id="ARBA00023170"/>
    </source>
</evidence>
<dbReference type="Proteomes" id="UP001221898">
    <property type="component" value="Unassembled WGS sequence"/>
</dbReference>
<feature type="transmembrane region" description="Helical" evidence="11">
    <location>
        <begin position="129"/>
        <end position="150"/>
    </location>
</feature>
<keyword evidence="2" id="KW-1003">Cell membrane</keyword>
<evidence type="ECO:0000256" key="9">
    <source>
        <dbReference type="ARBA" id="ARBA00023224"/>
    </source>
</evidence>
<evidence type="ECO:0000256" key="1">
    <source>
        <dbReference type="ARBA" id="ARBA00004651"/>
    </source>
</evidence>
<evidence type="ECO:0000256" key="6">
    <source>
        <dbReference type="ARBA" id="ARBA00023136"/>
    </source>
</evidence>
<dbReference type="GO" id="GO:0004930">
    <property type="term" value="F:G protein-coupled receptor activity"/>
    <property type="evidence" value="ECO:0007669"/>
    <property type="project" value="UniProtKB-KW"/>
</dbReference>
<protein>
    <recommendedName>
        <fullName evidence="12">G-protein coupled receptors family 1 profile domain-containing protein</fullName>
    </recommendedName>
</protein>
<dbReference type="Gene3D" id="1.20.1070.10">
    <property type="entry name" value="Rhodopsin 7-helix transmembrane proteins"/>
    <property type="match status" value="1"/>
</dbReference>
<keyword evidence="5 10" id="KW-0297">G-protein coupled receptor</keyword>
<dbReference type="FunFam" id="1.20.1070.10:FF:000142">
    <property type="entry name" value="G protein-coupled receptor 55"/>
    <property type="match status" value="1"/>
</dbReference>